<gene>
    <name evidence="2" type="ORF">HUK82_03915</name>
</gene>
<dbReference type="EMBL" id="JABXXR010000015">
    <property type="protein sequence ID" value="NVN39714.1"/>
    <property type="molecule type" value="Genomic_DNA"/>
</dbReference>
<evidence type="ECO:0000313" key="3">
    <source>
        <dbReference type="Proteomes" id="UP000585665"/>
    </source>
</evidence>
<evidence type="ECO:0000313" key="2">
    <source>
        <dbReference type="EMBL" id="NVN39714.1"/>
    </source>
</evidence>
<proteinExistence type="predicted"/>
<dbReference type="Proteomes" id="UP000585665">
    <property type="component" value="Unassembled WGS sequence"/>
</dbReference>
<dbReference type="Gene3D" id="2.60.120.260">
    <property type="entry name" value="Galactose-binding domain-like"/>
    <property type="match status" value="1"/>
</dbReference>
<accession>A0A850P743</accession>
<feature type="domain" description="F5/8 type C" evidence="1">
    <location>
        <begin position="1"/>
        <end position="106"/>
    </location>
</feature>
<organism evidence="2 3">
    <name type="scientific">Ameyamaea chiangmaiensis</name>
    <dbReference type="NCBI Taxonomy" id="442969"/>
    <lineage>
        <taxon>Bacteria</taxon>
        <taxon>Pseudomonadati</taxon>
        <taxon>Pseudomonadota</taxon>
        <taxon>Alphaproteobacteria</taxon>
        <taxon>Acetobacterales</taxon>
        <taxon>Acetobacteraceae</taxon>
        <taxon>Ameyamaea</taxon>
    </lineage>
</organism>
<dbReference type="PROSITE" id="PS50022">
    <property type="entry name" value="FA58C_3"/>
    <property type="match status" value="1"/>
</dbReference>
<keyword evidence="3" id="KW-1185">Reference proteome</keyword>
<dbReference type="Pfam" id="PF00754">
    <property type="entry name" value="F5_F8_type_C"/>
    <property type="match status" value="1"/>
</dbReference>
<reference evidence="2 3" key="1">
    <citation type="submission" date="2020-06" db="EMBL/GenBank/DDBJ databases">
        <title>Description of novel acetic acid bacteria.</title>
        <authorList>
            <person name="Sombolestani A."/>
        </authorList>
    </citation>
    <scope>NUCLEOTIDE SEQUENCE [LARGE SCALE GENOMIC DNA]</scope>
    <source>
        <strain evidence="2 3">LMG 27010</strain>
    </source>
</reference>
<dbReference type="InterPro" id="IPR000421">
    <property type="entry name" value="FA58C"/>
</dbReference>
<sequence length="644" mass="71071">MSSVAAEGAPTAVDGVAVDGTAFTSCPEWFPWWQVDLGHDALIEGIDLTNSDTDPDRLRLFSLLVSQDGQHWSSVWSKVDHTPIGGPGAVFAVRLAQPARGRFVRVRADGHMALDIGGCAVLGVESYIPWEELPVPVPPTGAARRVAFSVLFAETDAYLFRLIDNFLARTDDNCVLFVNFPAARTIPPEALTLSDRVVVFNGPTPREKWGNTLLVGHLECFARARATTPAFGWFCTIASNSLFIKPFDLVATLEQVAQGHKVPAAAERSYDNDMNVPVGTVPDNATWMWIHLQGTQSLHPYLREEMGLETLSVTQIEGLFASMADWSLVYERLPAIFGMTPHLQPQFYMALEESLPVTIFNRFGSGLYTHICYMFWRGARVAGVDDVLALPHRLPAHLAMLKWFDRNPDDPATTLVTHEWGRAFTQLFDEARTLSPMAALKRRLLLRRLEDALRAREVYAPLSPLWSDARTALPTLICTARDLEVTRRMVSLAALNPAVTREDAAFVFLEGLNDRIQLSVEITPTADGDRLFIACGAGTAPPDGLDEVETLVGYLYLSPLVNAALFRVSVDVEPDAEQRRVTSRLVVHDATGYHVVTPDVVEITTEGQHHYIAARSPDPQGHVWIGLPLYRQQAVTCIIAACPS</sequence>
<protein>
    <submittedName>
        <fullName evidence="2">Discoidin domain-containing protein</fullName>
    </submittedName>
</protein>
<dbReference type="InterPro" id="IPR008979">
    <property type="entry name" value="Galactose-bd-like_sf"/>
</dbReference>
<dbReference type="RefSeq" id="WP_176612697.1">
    <property type="nucleotide sequence ID" value="NZ_JABXXR010000015.1"/>
</dbReference>
<evidence type="ECO:0000259" key="1">
    <source>
        <dbReference type="PROSITE" id="PS50022"/>
    </source>
</evidence>
<comment type="caution">
    <text evidence="2">The sequence shown here is derived from an EMBL/GenBank/DDBJ whole genome shotgun (WGS) entry which is preliminary data.</text>
</comment>
<name>A0A850P743_9PROT</name>
<dbReference type="AlphaFoldDB" id="A0A850P743"/>
<dbReference type="SUPFAM" id="SSF49785">
    <property type="entry name" value="Galactose-binding domain-like"/>
    <property type="match status" value="1"/>
</dbReference>